<evidence type="ECO:0000259" key="1">
    <source>
        <dbReference type="SMART" id="SM00943"/>
    </source>
</evidence>
<dbReference type="Proteomes" id="UP000632222">
    <property type="component" value="Unassembled WGS sequence"/>
</dbReference>
<gene>
    <name evidence="2" type="ORF">GCM10008938_47370</name>
</gene>
<organism evidence="2 3">
    <name type="scientific">Deinococcus roseus</name>
    <dbReference type="NCBI Taxonomy" id="392414"/>
    <lineage>
        <taxon>Bacteria</taxon>
        <taxon>Thermotogati</taxon>
        <taxon>Deinococcota</taxon>
        <taxon>Deinococci</taxon>
        <taxon>Deinococcales</taxon>
        <taxon>Deinococcaceae</taxon>
        <taxon>Deinococcus</taxon>
    </lineage>
</organism>
<comment type="caution">
    <text evidence="2">The sequence shown here is derived from an EMBL/GenBank/DDBJ whole genome shotgun (WGS) entry which is preliminary data.</text>
</comment>
<evidence type="ECO:0000313" key="3">
    <source>
        <dbReference type="Proteomes" id="UP000632222"/>
    </source>
</evidence>
<sequence length="301" mass="33333">MTQTEPTAKLLKAAQMYVDRGWSVVPVNSGGAYEKGPHYNLVWTGHYIIGQNSKKKPSWKTFQTRQPTAQELQRWFAHTDNAAVALVTGAISGVVVLDFDGEVGRQTLEKLGLEPHVRTGSGGFHVYVRHPGWRVSTTSQDNNEKLRTLYPGMDIRADGGMAVLPPSHNSKGPYKQLRSFNDLCELEEMCPELLEACGMLSKPEVVQAQPREKDTSPAALESNAASLLHNAVRLVRSGQGRNNMGHWLARKLKESGLASDKALRVMEQYTSEVMALTGRGVYSLQEARCSLDSTYSYVPRM</sequence>
<dbReference type="RefSeq" id="WP_189008037.1">
    <property type="nucleotide sequence ID" value="NZ_BMOD01000033.1"/>
</dbReference>
<keyword evidence="3" id="KW-1185">Reference proteome</keyword>
<dbReference type="CDD" id="cd04859">
    <property type="entry name" value="Prim_Pol"/>
    <property type="match status" value="1"/>
</dbReference>
<evidence type="ECO:0000313" key="2">
    <source>
        <dbReference type="EMBL" id="GGJ55703.1"/>
    </source>
</evidence>
<name>A0ABQ2DHM4_9DEIO</name>
<dbReference type="Gene3D" id="3.30.720.160">
    <property type="entry name" value="Bifunctional DNA primase/polymerase, N-terminal"/>
    <property type="match status" value="1"/>
</dbReference>
<dbReference type="InterPro" id="IPR015330">
    <property type="entry name" value="DNA_primase/pol_bifunc_N"/>
</dbReference>
<reference evidence="3" key="1">
    <citation type="journal article" date="2019" name="Int. J. Syst. Evol. Microbiol.">
        <title>The Global Catalogue of Microorganisms (GCM) 10K type strain sequencing project: providing services to taxonomists for standard genome sequencing and annotation.</title>
        <authorList>
            <consortium name="The Broad Institute Genomics Platform"/>
            <consortium name="The Broad Institute Genome Sequencing Center for Infectious Disease"/>
            <person name="Wu L."/>
            <person name="Ma J."/>
        </authorList>
    </citation>
    <scope>NUCLEOTIDE SEQUENCE [LARGE SCALE GENOMIC DNA]</scope>
    <source>
        <strain evidence="3">JCM 14370</strain>
    </source>
</reference>
<dbReference type="SMART" id="SM00943">
    <property type="entry name" value="Prim-Pol"/>
    <property type="match status" value="1"/>
</dbReference>
<dbReference type="SUPFAM" id="SSF56747">
    <property type="entry name" value="Prim-pol domain"/>
    <property type="match status" value="1"/>
</dbReference>
<proteinExistence type="predicted"/>
<feature type="domain" description="DNA primase/polymerase bifunctional N-terminal" evidence="1">
    <location>
        <begin position="14"/>
        <end position="194"/>
    </location>
</feature>
<dbReference type="Pfam" id="PF09250">
    <property type="entry name" value="Prim-Pol"/>
    <property type="match status" value="1"/>
</dbReference>
<dbReference type="EMBL" id="BMOD01000033">
    <property type="protein sequence ID" value="GGJ55703.1"/>
    <property type="molecule type" value="Genomic_DNA"/>
</dbReference>
<accession>A0ABQ2DHM4</accession>
<protein>
    <recommendedName>
        <fullName evidence="1">DNA primase/polymerase bifunctional N-terminal domain-containing protein</fullName>
    </recommendedName>
</protein>